<keyword evidence="14" id="KW-1185">Reference proteome</keyword>
<feature type="domain" description="C2H2-type" evidence="13">
    <location>
        <begin position="704"/>
        <end position="731"/>
    </location>
</feature>
<feature type="region of interest" description="Disordered" evidence="12">
    <location>
        <begin position="375"/>
        <end position="500"/>
    </location>
</feature>
<evidence type="ECO:0000256" key="11">
    <source>
        <dbReference type="PROSITE-ProRule" id="PRU00042"/>
    </source>
</evidence>
<evidence type="ECO:0000256" key="5">
    <source>
        <dbReference type="ARBA" id="ARBA00022771"/>
    </source>
</evidence>
<feature type="region of interest" description="Disordered" evidence="12">
    <location>
        <begin position="159"/>
        <end position="346"/>
    </location>
</feature>
<evidence type="ECO:0000256" key="4">
    <source>
        <dbReference type="ARBA" id="ARBA00022737"/>
    </source>
</evidence>
<keyword evidence="3" id="KW-0479">Metal-binding</keyword>
<dbReference type="InterPro" id="IPR050527">
    <property type="entry name" value="Snail/Krueppel_Znf"/>
</dbReference>
<keyword evidence="7" id="KW-0805">Transcription regulation</keyword>
<evidence type="ECO:0000256" key="6">
    <source>
        <dbReference type="ARBA" id="ARBA00022833"/>
    </source>
</evidence>
<evidence type="ECO:0000256" key="9">
    <source>
        <dbReference type="ARBA" id="ARBA00023163"/>
    </source>
</evidence>
<evidence type="ECO:0000256" key="10">
    <source>
        <dbReference type="ARBA" id="ARBA00023242"/>
    </source>
</evidence>
<dbReference type="GO" id="GO:0008270">
    <property type="term" value="F:zinc ion binding"/>
    <property type="evidence" value="ECO:0007669"/>
    <property type="project" value="UniProtKB-KW"/>
</dbReference>
<keyword evidence="5 11" id="KW-0863">Zinc-finger</keyword>
<accession>A0A1S3JJT5</accession>
<name>A0A1S3JJT5_LINAN</name>
<feature type="compositionally biased region" description="Polar residues" evidence="12">
    <location>
        <begin position="331"/>
        <end position="340"/>
    </location>
</feature>
<dbReference type="GeneID" id="106173895"/>
<evidence type="ECO:0000259" key="13">
    <source>
        <dbReference type="PROSITE" id="PS50157"/>
    </source>
</evidence>
<feature type="compositionally biased region" description="Acidic residues" evidence="12">
    <location>
        <begin position="262"/>
        <end position="282"/>
    </location>
</feature>
<evidence type="ECO:0000313" key="14">
    <source>
        <dbReference type="Proteomes" id="UP000085678"/>
    </source>
</evidence>
<gene>
    <name evidence="15" type="primary">LOC106173895</name>
</gene>
<feature type="compositionally biased region" description="Basic and acidic residues" evidence="12">
    <location>
        <begin position="444"/>
        <end position="453"/>
    </location>
</feature>
<dbReference type="GO" id="GO:0000981">
    <property type="term" value="F:DNA-binding transcription factor activity, RNA polymerase II-specific"/>
    <property type="evidence" value="ECO:0007669"/>
    <property type="project" value="TreeGrafter"/>
</dbReference>
<feature type="compositionally biased region" description="Polar residues" evidence="12">
    <location>
        <begin position="181"/>
        <end position="190"/>
    </location>
</feature>
<dbReference type="PROSITE" id="PS50157">
    <property type="entry name" value="ZINC_FINGER_C2H2_2"/>
    <property type="match status" value="4"/>
</dbReference>
<dbReference type="SMART" id="SM00355">
    <property type="entry name" value="ZnF_C2H2"/>
    <property type="match status" value="9"/>
</dbReference>
<reference evidence="15" key="1">
    <citation type="journal article" date="2015" name="Nat. Commun.">
        <title>The Lingula genome provides insights into brachiopod evolution and the origin of phosphate biomineralization.</title>
        <authorList>
            <person name="Luo Y.J."/>
            <person name="Takeuchi T."/>
            <person name="Koyanagi R."/>
            <person name="Yamada L."/>
            <person name="Kanda M."/>
            <person name="Khalturina M."/>
            <person name="Fujie M."/>
            <person name="Yamasaki S.I."/>
            <person name="Endo K."/>
            <person name="Satoh N."/>
        </authorList>
    </citation>
    <scope>NUCLEOTIDE SEQUENCE</scope>
</reference>
<evidence type="ECO:0000256" key="8">
    <source>
        <dbReference type="ARBA" id="ARBA00023125"/>
    </source>
</evidence>
<feature type="compositionally biased region" description="Basic residues" evidence="12">
    <location>
        <begin position="315"/>
        <end position="325"/>
    </location>
</feature>
<dbReference type="PANTHER" id="PTHR24388">
    <property type="entry name" value="ZINC FINGER PROTEIN"/>
    <property type="match status" value="1"/>
</dbReference>
<feature type="compositionally biased region" description="Basic residues" evidence="12">
    <location>
        <begin position="243"/>
        <end position="252"/>
    </location>
</feature>
<dbReference type="PANTHER" id="PTHR24388:SF104">
    <property type="entry name" value="AT-RICH BINDING PROTEIN-RELATED"/>
    <property type="match status" value="1"/>
</dbReference>
<protein>
    <submittedName>
        <fullName evidence="15">Zinc finger and BTB domain-containing protein 17</fullName>
    </submittedName>
</protein>
<keyword evidence="8" id="KW-0238">DNA-binding</keyword>
<proteinExistence type="inferred from homology"/>
<keyword evidence="10" id="KW-0539">Nucleus</keyword>
<dbReference type="Pfam" id="PF13909">
    <property type="entry name" value="zf-H2C2_5"/>
    <property type="match status" value="1"/>
</dbReference>
<feature type="region of interest" description="Disordered" evidence="12">
    <location>
        <begin position="94"/>
        <end position="129"/>
    </location>
</feature>
<feature type="domain" description="C2H2-type" evidence="13">
    <location>
        <begin position="619"/>
        <end position="642"/>
    </location>
</feature>
<evidence type="ECO:0000256" key="7">
    <source>
        <dbReference type="ARBA" id="ARBA00023015"/>
    </source>
</evidence>
<dbReference type="Pfam" id="PF00096">
    <property type="entry name" value="zf-C2H2"/>
    <property type="match status" value="2"/>
</dbReference>
<feature type="compositionally biased region" description="Low complexity" evidence="12">
    <location>
        <begin position="386"/>
        <end position="398"/>
    </location>
</feature>
<dbReference type="Gene3D" id="3.30.160.60">
    <property type="entry name" value="Classic Zinc Finger"/>
    <property type="match status" value="5"/>
</dbReference>
<dbReference type="FunFam" id="3.30.160.60:FF:001498">
    <property type="entry name" value="Zinc finger protein 404"/>
    <property type="match status" value="1"/>
</dbReference>
<dbReference type="SUPFAM" id="SSF57667">
    <property type="entry name" value="beta-beta-alpha zinc fingers"/>
    <property type="match status" value="3"/>
</dbReference>
<feature type="domain" description="C2H2-type" evidence="13">
    <location>
        <begin position="649"/>
        <end position="676"/>
    </location>
</feature>
<dbReference type="KEGG" id="lak:106173895"/>
<evidence type="ECO:0000256" key="2">
    <source>
        <dbReference type="ARBA" id="ARBA00006991"/>
    </source>
</evidence>
<dbReference type="InParanoid" id="A0A1S3JJT5"/>
<keyword evidence="9" id="KW-0804">Transcription</keyword>
<sequence>MEEVADNSETQVIYVYNESGLEGGDQLIDQGDLQQLLAQAQQSGIITTHTDGENPGSTIIVTEAGGDVNTGIVMTAADQIEATDASQIITEAQPEPMDQQQQQQQQQDLQLQQESQPEDKLKPAPDLSKPITLTDETIVVINGKKCVLRVEANSGQLCAFPVQPAPGKRKRGRPPRHLKPTPTSAQEATNTTITTGSESSPPPPGDSVSTPGQPEDQAVSTPASDRSAAEGLLELSNTEGLRRSSRKRKRAKIFKEYATPEDVSDLEDKESDEGEYEGDDTDFSITGSGGEHPKLKMAIPRLQAQTAAGFTPPVKKGRGRPRRYPRPGESTPGSSATTPLKSPGPIPAFIIPTPTGQTIMMAPIEGLQHLQAYQQAKQTTPGATSILPKPAKILPKPAGEGGEDPDTVQQHTEGEETAEAVGTLTGEVQAEEVGDPVEAASKNLNEDKEVENGEKEDEDEENEEEDGEEGDEAEGEDGQVEKSKKRGRKAGWNKEAASKLPGPSTVIALPNNIFPMLLPAKAEPIKIGLKATESELEKFKCPKCDFQGYYKNQYQNHIATHTEDIVKCKCCGYLSFDPEDVNQHFKVNHPRCYCEECGFMADHAYQIKRHKMRHNNEGSECEICGKKYKDQYILKMHIKMVHMPAEVLYECNVCSKKFTRKAHLKRHMRIHDPEKPFKCPQCDYRGCEKSDITKHLLIHEEPKHVCEVCKKAFRHLKNKELHVKRHKGQRDYKCGVCDFYGYTFTDIRKHIERKHSQSATMTVACDRCGAPFRTEAALRDHQKICELTMIEQALAVATSTGNHTIQISDAQIITDGTQLTIDGTQVSIVEGEIAEGEIQLTEEQLVQAHMAVNQEAADHGAVAMVTGDLVSGDEAAVGIEGGHQEGTVVIPGHGDIGTADEAMMTISE</sequence>
<dbReference type="FunFam" id="3.30.160.60:FF:000075">
    <property type="entry name" value="Putative zinc finger protein 536"/>
    <property type="match status" value="1"/>
</dbReference>
<dbReference type="PROSITE" id="PS00028">
    <property type="entry name" value="ZINC_FINGER_C2H2_1"/>
    <property type="match status" value="2"/>
</dbReference>
<evidence type="ECO:0000256" key="12">
    <source>
        <dbReference type="SAM" id="MobiDB-lite"/>
    </source>
</evidence>
<evidence type="ECO:0000256" key="1">
    <source>
        <dbReference type="ARBA" id="ARBA00004123"/>
    </source>
</evidence>
<feature type="compositionally biased region" description="Acidic residues" evidence="12">
    <location>
        <begin position="454"/>
        <end position="478"/>
    </location>
</feature>
<dbReference type="InterPro" id="IPR013087">
    <property type="entry name" value="Znf_C2H2_type"/>
</dbReference>
<feature type="compositionally biased region" description="Low complexity" evidence="12">
    <location>
        <begin position="98"/>
        <end position="113"/>
    </location>
</feature>
<reference evidence="15" key="2">
    <citation type="submission" date="2025-08" db="UniProtKB">
        <authorList>
            <consortium name="RefSeq"/>
        </authorList>
    </citation>
    <scope>IDENTIFICATION</scope>
</reference>
<keyword evidence="4" id="KW-0677">Repeat</keyword>
<evidence type="ECO:0000313" key="15">
    <source>
        <dbReference type="RefSeq" id="XP_013410675.1"/>
    </source>
</evidence>
<dbReference type="OrthoDB" id="7930430at2759"/>
<keyword evidence="6" id="KW-0862">Zinc</keyword>
<dbReference type="InterPro" id="IPR036236">
    <property type="entry name" value="Znf_C2H2_sf"/>
</dbReference>
<comment type="subcellular location">
    <subcellularLocation>
        <location evidence="1">Nucleus</location>
    </subcellularLocation>
</comment>
<dbReference type="RefSeq" id="XP_013410675.1">
    <property type="nucleotide sequence ID" value="XM_013555221.1"/>
</dbReference>
<dbReference type="Proteomes" id="UP000085678">
    <property type="component" value="Unplaced"/>
</dbReference>
<organism evidence="14 15">
    <name type="scientific">Lingula anatina</name>
    <name type="common">Brachiopod</name>
    <name type="synonym">Lingula unguis</name>
    <dbReference type="NCBI Taxonomy" id="7574"/>
    <lineage>
        <taxon>Eukaryota</taxon>
        <taxon>Metazoa</taxon>
        <taxon>Spiralia</taxon>
        <taxon>Lophotrochozoa</taxon>
        <taxon>Brachiopoda</taxon>
        <taxon>Linguliformea</taxon>
        <taxon>Lingulata</taxon>
        <taxon>Lingulida</taxon>
        <taxon>Linguloidea</taxon>
        <taxon>Lingulidae</taxon>
        <taxon>Lingula</taxon>
    </lineage>
</organism>
<dbReference type="GO" id="GO:0000978">
    <property type="term" value="F:RNA polymerase II cis-regulatory region sequence-specific DNA binding"/>
    <property type="evidence" value="ECO:0007669"/>
    <property type="project" value="TreeGrafter"/>
</dbReference>
<dbReference type="GO" id="GO:0005634">
    <property type="term" value="C:nucleus"/>
    <property type="evidence" value="ECO:0007669"/>
    <property type="project" value="UniProtKB-SubCell"/>
</dbReference>
<feature type="domain" description="C2H2-type" evidence="13">
    <location>
        <begin position="677"/>
        <end position="704"/>
    </location>
</feature>
<dbReference type="AlphaFoldDB" id="A0A1S3JJT5"/>
<feature type="compositionally biased region" description="Basic residues" evidence="12">
    <location>
        <begin position="167"/>
        <end position="179"/>
    </location>
</feature>
<evidence type="ECO:0000256" key="3">
    <source>
        <dbReference type="ARBA" id="ARBA00022723"/>
    </source>
</evidence>
<comment type="similarity">
    <text evidence="2">Belongs to the krueppel C2H2-type zinc-finger protein family.</text>
</comment>